<evidence type="ECO:0000313" key="3">
    <source>
        <dbReference type="Proteomes" id="UP000249555"/>
    </source>
</evidence>
<reference evidence="2 3" key="1">
    <citation type="submission" date="2017-08" db="EMBL/GenBank/DDBJ databases">
        <title>Infants hospitalized years apart are colonized by the same room-sourced microbial strains.</title>
        <authorList>
            <person name="Brooks B."/>
            <person name="Olm M.R."/>
            <person name="Firek B.A."/>
            <person name="Baker R."/>
            <person name="Thomas B.C."/>
            <person name="Morowitz M.J."/>
            <person name="Banfield J.F."/>
        </authorList>
    </citation>
    <scope>NUCLEOTIDE SEQUENCE [LARGE SCALE GENOMIC DNA]</scope>
    <source>
        <strain evidence="2">S2_018_000_R3_119</strain>
    </source>
</reference>
<dbReference type="Proteomes" id="UP000249555">
    <property type="component" value="Unassembled WGS sequence"/>
</dbReference>
<evidence type="ECO:0000313" key="2">
    <source>
        <dbReference type="EMBL" id="PZO72179.1"/>
    </source>
</evidence>
<proteinExistence type="predicted"/>
<feature type="region of interest" description="Disordered" evidence="1">
    <location>
        <begin position="182"/>
        <end position="221"/>
    </location>
</feature>
<accession>A0A2W4YXE9</accession>
<dbReference type="SUPFAM" id="SSF101327">
    <property type="entry name" value="YgfB-like"/>
    <property type="match status" value="1"/>
</dbReference>
<dbReference type="EMBL" id="QFMX01000014">
    <property type="protein sequence ID" value="PZO72179.1"/>
    <property type="molecule type" value="Genomic_DNA"/>
</dbReference>
<gene>
    <name evidence="2" type="ORF">DI640_13235</name>
</gene>
<dbReference type="AlphaFoldDB" id="A0A2W4YXE9"/>
<name>A0A2W4YXE9_9SPHN</name>
<dbReference type="InterPro" id="IPR036255">
    <property type="entry name" value="YgfB-like_sf"/>
</dbReference>
<dbReference type="Pfam" id="PF03695">
    <property type="entry name" value="UPF0149"/>
    <property type="match status" value="1"/>
</dbReference>
<dbReference type="InterPro" id="IPR004027">
    <property type="entry name" value="SEC_C_motif"/>
</dbReference>
<dbReference type="Gene3D" id="3.10.450.50">
    <property type="match status" value="1"/>
</dbReference>
<sequence length="221" mass="23955">MKQLASRLRRLDDALADLPLEEPMLLTELDGFLTGILVSPDAIPPAEWLQSVWGSDDSGVAAFDDPLDVQWFADAVMARHAEIARDLARGKLRPIFDVDERNGDVLWELWIDGFAEAMALRPDGWDAVANGDDPEAAAALESLSRLIAIARSESPLDSMEINAFEDRATTDLVDGVQRLNAARSRRQPDSPAQAIGATSAKIGRNDPCPCGSGKKSKRCCG</sequence>
<dbReference type="Pfam" id="PF02810">
    <property type="entry name" value="SEC-C"/>
    <property type="match status" value="1"/>
</dbReference>
<organism evidence="2 3">
    <name type="scientific">Sphingomonas taxi</name>
    <dbReference type="NCBI Taxonomy" id="1549858"/>
    <lineage>
        <taxon>Bacteria</taxon>
        <taxon>Pseudomonadati</taxon>
        <taxon>Pseudomonadota</taxon>
        <taxon>Alphaproteobacteria</taxon>
        <taxon>Sphingomonadales</taxon>
        <taxon>Sphingomonadaceae</taxon>
        <taxon>Sphingomonas</taxon>
    </lineage>
</organism>
<dbReference type="InterPro" id="IPR011978">
    <property type="entry name" value="YgfB-like"/>
</dbReference>
<dbReference type="SUPFAM" id="SSF103642">
    <property type="entry name" value="Sec-C motif"/>
    <property type="match status" value="1"/>
</dbReference>
<dbReference type="NCBIfam" id="TIGR02292">
    <property type="entry name" value="ygfB_yecA"/>
    <property type="match status" value="1"/>
</dbReference>
<evidence type="ECO:0000256" key="1">
    <source>
        <dbReference type="SAM" id="MobiDB-lite"/>
    </source>
</evidence>
<protein>
    <submittedName>
        <fullName evidence="2">YecA family protein</fullName>
    </submittedName>
</protein>
<comment type="caution">
    <text evidence="2">The sequence shown here is derived from an EMBL/GenBank/DDBJ whole genome shotgun (WGS) entry which is preliminary data.</text>
</comment>